<evidence type="ECO:0000256" key="12">
    <source>
        <dbReference type="RuleBase" id="RU367080"/>
    </source>
</evidence>
<feature type="region of interest" description="Disordered" evidence="13">
    <location>
        <begin position="1"/>
        <end position="56"/>
    </location>
</feature>
<dbReference type="VEuPathDB" id="FungiDB:ACJ73_00345"/>
<dbReference type="Proteomes" id="UP000242791">
    <property type="component" value="Unassembled WGS sequence"/>
</dbReference>
<comment type="catalytic activity">
    <reaction evidence="10 12">
        <text>O-phospho-L-threonyl-[protein] + H2O = L-threonyl-[protein] + phosphate</text>
        <dbReference type="Rhea" id="RHEA:47004"/>
        <dbReference type="Rhea" id="RHEA-COMP:11060"/>
        <dbReference type="Rhea" id="RHEA-COMP:11605"/>
        <dbReference type="ChEBI" id="CHEBI:15377"/>
        <dbReference type="ChEBI" id="CHEBI:30013"/>
        <dbReference type="ChEBI" id="CHEBI:43474"/>
        <dbReference type="ChEBI" id="CHEBI:61977"/>
        <dbReference type="EC" id="3.1.3.16"/>
    </reaction>
</comment>
<dbReference type="EMBL" id="LGTZ01000023">
    <property type="protein sequence ID" value="OJD28243.1"/>
    <property type="molecule type" value="Genomic_DNA"/>
</dbReference>
<dbReference type="GO" id="GO:0008420">
    <property type="term" value="F:RNA polymerase II CTD heptapeptide repeat phosphatase activity"/>
    <property type="evidence" value="ECO:0007669"/>
    <property type="project" value="UniProtKB-UniRule"/>
</dbReference>
<evidence type="ECO:0000256" key="4">
    <source>
        <dbReference type="ARBA" id="ARBA00022771"/>
    </source>
</evidence>
<keyword evidence="16" id="KW-1185">Reference proteome</keyword>
<comment type="subcellular location">
    <subcellularLocation>
        <location evidence="1 12">Nucleus</location>
    </subcellularLocation>
</comment>
<evidence type="ECO:0000256" key="7">
    <source>
        <dbReference type="ARBA" id="ARBA00022912"/>
    </source>
</evidence>
<evidence type="ECO:0000256" key="2">
    <source>
        <dbReference type="ARBA" id="ARBA00005676"/>
    </source>
</evidence>
<dbReference type="AlphaFoldDB" id="A0A1J9R781"/>
<dbReference type="InterPro" id="IPR007308">
    <property type="entry name" value="Rtr1/RPAP2_dom"/>
</dbReference>
<protein>
    <recommendedName>
        <fullName evidence="12">RNA polymerase II subunit B1 CTD phosphatase RPAP2 homolog</fullName>
        <ecNumber evidence="12">3.1.3.16</ecNumber>
    </recommendedName>
</protein>
<dbReference type="GO" id="GO:0005737">
    <property type="term" value="C:cytoplasm"/>
    <property type="evidence" value="ECO:0007669"/>
    <property type="project" value="TreeGrafter"/>
</dbReference>
<accession>A0A1J9R781</accession>
<dbReference type="Gene3D" id="1.25.40.820">
    <property type="match status" value="1"/>
</dbReference>
<keyword evidence="3 12" id="KW-0479">Metal-binding</keyword>
<reference evidence="15 16" key="1">
    <citation type="submission" date="2015-08" db="EMBL/GenBank/DDBJ databases">
        <title>Emmonsia species relationships and genome sequence.</title>
        <authorList>
            <person name="Cuomo C.A."/>
            <person name="Schwartz I.S."/>
            <person name="Kenyon C."/>
            <person name="De Hoog G.S."/>
            <person name="Govender N.P."/>
            <person name="Botha A."/>
            <person name="Moreno L."/>
            <person name="De Vries M."/>
            <person name="Munoz J.F."/>
            <person name="Stielow J.B."/>
        </authorList>
    </citation>
    <scope>NUCLEOTIDE SEQUENCE [LARGE SCALE GENOMIC DNA]</scope>
    <source>
        <strain evidence="15 16">EI222</strain>
    </source>
</reference>
<proteinExistence type="inferred from homology"/>
<dbReference type="InterPro" id="IPR038534">
    <property type="entry name" value="Rtr1/RPAP2_sf"/>
</dbReference>
<dbReference type="PANTHER" id="PTHR14732">
    <property type="entry name" value="RNA POLYMERASE II SUBUNIT B1 CTD PHOSPHATASE RPAP2-RELATED"/>
    <property type="match status" value="1"/>
</dbReference>
<comment type="similarity">
    <text evidence="2 11 12">Belongs to the RPAP2 family.</text>
</comment>
<evidence type="ECO:0000256" key="8">
    <source>
        <dbReference type="ARBA" id="ARBA00023242"/>
    </source>
</evidence>
<evidence type="ECO:0000313" key="15">
    <source>
        <dbReference type="EMBL" id="OJD28243.1"/>
    </source>
</evidence>
<evidence type="ECO:0000313" key="16">
    <source>
        <dbReference type="Proteomes" id="UP000242791"/>
    </source>
</evidence>
<comment type="function">
    <text evidence="12">Putative RNA polymerase II subunit B1 C-terminal domain (CTD) phosphatase involved in RNA polymerase II transcription regulation.</text>
</comment>
<keyword evidence="4 12" id="KW-0863">Zinc-finger</keyword>
<evidence type="ECO:0000256" key="5">
    <source>
        <dbReference type="ARBA" id="ARBA00022801"/>
    </source>
</evidence>
<evidence type="ECO:0000256" key="1">
    <source>
        <dbReference type="ARBA" id="ARBA00004123"/>
    </source>
</evidence>
<feature type="compositionally biased region" description="Acidic residues" evidence="13">
    <location>
        <begin position="368"/>
        <end position="379"/>
    </location>
</feature>
<evidence type="ECO:0000256" key="13">
    <source>
        <dbReference type="SAM" id="MobiDB-lite"/>
    </source>
</evidence>
<keyword evidence="5 12" id="KW-0378">Hydrolase</keyword>
<comment type="caution">
    <text evidence="15">The sequence shown here is derived from an EMBL/GenBank/DDBJ whole genome shotgun (WGS) entry which is preliminary data.</text>
</comment>
<dbReference type="GO" id="GO:0008270">
    <property type="term" value="F:zinc ion binding"/>
    <property type="evidence" value="ECO:0007669"/>
    <property type="project" value="UniProtKB-KW"/>
</dbReference>
<dbReference type="PROSITE" id="PS51479">
    <property type="entry name" value="ZF_RTR1"/>
    <property type="match status" value="1"/>
</dbReference>
<dbReference type="OrthoDB" id="2590500at2759"/>
<keyword evidence="8 12" id="KW-0539">Nucleus</keyword>
<evidence type="ECO:0000256" key="11">
    <source>
        <dbReference type="PROSITE-ProRule" id="PRU00812"/>
    </source>
</evidence>
<feature type="region of interest" description="Disordered" evidence="13">
    <location>
        <begin position="342"/>
        <end position="379"/>
    </location>
</feature>
<evidence type="ECO:0000259" key="14">
    <source>
        <dbReference type="PROSITE" id="PS51479"/>
    </source>
</evidence>
<dbReference type="FunFam" id="1.25.40.820:FF:000004">
    <property type="entry name" value="Putative RNA polymerase II subunit B1 CTD phosphatase rtr1"/>
    <property type="match status" value="1"/>
</dbReference>
<dbReference type="STRING" id="1658174.A0A1J9R781"/>
<feature type="domain" description="RTR1-type" evidence="14">
    <location>
        <begin position="112"/>
        <end position="207"/>
    </location>
</feature>
<feature type="compositionally biased region" description="Polar residues" evidence="13">
    <location>
        <begin position="28"/>
        <end position="41"/>
    </location>
</feature>
<name>A0A1J9R781_9EURO</name>
<gene>
    <name evidence="15" type="ORF">ACJ73_00345</name>
</gene>
<evidence type="ECO:0000256" key="6">
    <source>
        <dbReference type="ARBA" id="ARBA00022833"/>
    </source>
</evidence>
<dbReference type="EC" id="3.1.3.16" evidence="12"/>
<evidence type="ECO:0000256" key="3">
    <source>
        <dbReference type="ARBA" id="ARBA00022723"/>
    </source>
</evidence>
<dbReference type="InterPro" id="IPR039693">
    <property type="entry name" value="Rtr1/RPAP2"/>
</dbReference>
<dbReference type="Pfam" id="PF04181">
    <property type="entry name" value="RPAP2_Rtr1"/>
    <property type="match status" value="1"/>
</dbReference>
<organism evidence="15 16">
    <name type="scientific">Blastomyces percursus</name>
    <dbReference type="NCBI Taxonomy" id="1658174"/>
    <lineage>
        <taxon>Eukaryota</taxon>
        <taxon>Fungi</taxon>
        <taxon>Dikarya</taxon>
        <taxon>Ascomycota</taxon>
        <taxon>Pezizomycotina</taxon>
        <taxon>Eurotiomycetes</taxon>
        <taxon>Eurotiomycetidae</taxon>
        <taxon>Onygenales</taxon>
        <taxon>Ajellomycetaceae</taxon>
        <taxon>Blastomyces</taxon>
    </lineage>
</organism>
<keyword evidence="7 12" id="KW-0904">Protein phosphatase</keyword>
<comment type="catalytic activity">
    <reaction evidence="9 12">
        <text>O-phospho-L-seryl-[protein] + H2O = L-seryl-[protein] + phosphate</text>
        <dbReference type="Rhea" id="RHEA:20629"/>
        <dbReference type="Rhea" id="RHEA-COMP:9863"/>
        <dbReference type="Rhea" id="RHEA-COMP:11604"/>
        <dbReference type="ChEBI" id="CHEBI:15377"/>
        <dbReference type="ChEBI" id="CHEBI:29999"/>
        <dbReference type="ChEBI" id="CHEBI:43474"/>
        <dbReference type="ChEBI" id="CHEBI:83421"/>
        <dbReference type="EC" id="3.1.3.16"/>
    </reaction>
</comment>
<dbReference type="GO" id="GO:0005634">
    <property type="term" value="C:nucleus"/>
    <property type="evidence" value="ECO:0007669"/>
    <property type="project" value="UniProtKB-SubCell"/>
</dbReference>
<evidence type="ECO:0000256" key="9">
    <source>
        <dbReference type="ARBA" id="ARBA00047761"/>
    </source>
</evidence>
<evidence type="ECO:0000256" key="10">
    <source>
        <dbReference type="ARBA" id="ARBA00048336"/>
    </source>
</evidence>
<keyword evidence="6 12" id="KW-0862">Zinc</keyword>
<sequence>MSNNPAPQGPPTMKSSLPAIHTAFTKETAPTNTNPSRTITATARPKAVTKQRKPAPDPRHLAIALHHAHQIQARKDTEALILSRIEELLSFPSSSIAQASSPLPADVKAFKEALIPFQPSDYDNLILERNIDGRCGYVLCANEHRKEDPRAKFRIVWGEKGSGPGGRGKEMKVVPKEQIEKWCSDECAERAMYIRVQLIEQPAWERSSVGAGQARVEQILLLEEGRARRERNRMKAKEGEMRGQEVMQEEQIQGASDFEEAMRRLVISDKSLEPEAIVDEMGRLAVHNDREAGQAALAMERGDSATNHRRFDAGRVGVNIFEKQQGTSTEVALVQPPSLRAEDLYGGSIEGFEPTGQLGTARQQAPKDDDEDDDILPTI</sequence>
<dbReference type="GO" id="GO:0043175">
    <property type="term" value="F:RNA polymerase core enzyme binding"/>
    <property type="evidence" value="ECO:0007669"/>
    <property type="project" value="UniProtKB-UniRule"/>
</dbReference>
<dbReference type="PANTHER" id="PTHR14732:SF0">
    <property type="entry name" value="RNA POLYMERASE II SUBUNIT B1 CTD PHOSPHATASE RPAP2-RELATED"/>
    <property type="match status" value="1"/>
</dbReference>